<dbReference type="AlphaFoldDB" id="A0A2A6ZCB0"/>
<evidence type="ECO:0000313" key="4">
    <source>
        <dbReference type="EMBL" id="PDX58974.1"/>
    </source>
</evidence>
<dbReference type="SMART" id="SM00267">
    <property type="entry name" value="GGDEF"/>
    <property type="match status" value="1"/>
</dbReference>
<dbReference type="PROSITE" id="PS50887">
    <property type="entry name" value="GGDEF"/>
    <property type="match status" value="2"/>
</dbReference>
<reference evidence="4 5" key="1">
    <citation type="journal article" date="2017" name="Front. Microbiol.">
        <title>New Insights into the Diversity of the Genus Faecalibacterium.</title>
        <authorList>
            <person name="Benevides L."/>
            <person name="Burman S."/>
            <person name="Martin R."/>
            <person name="Robert V."/>
            <person name="Thomas M."/>
            <person name="Miquel S."/>
            <person name="Chain F."/>
            <person name="Sokol H."/>
            <person name="Bermudez-Humaran L.G."/>
            <person name="Morrison M."/>
            <person name="Langella P."/>
            <person name="Azevedo V.A."/>
            <person name="Chatel J.M."/>
            <person name="Soares S."/>
        </authorList>
    </citation>
    <scope>NUCLEOTIDE SEQUENCE [LARGE SCALE GENOMIC DNA]</scope>
    <source>
        <strain evidence="5">CNCM I-4540</strain>
    </source>
</reference>
<dbReference type="Gene3D" id="3.30.70.270">
    <property type="match status" value="2"/>
</dbReference>
<dbReference type="InterPro" id="IPR000160">
    <property type="entry name" value="GGDEF_dom"/>
</dbReference>
<dbReference type="SUPFAM" id="SSF55073">
    <property type="entry name" value="Nucleotide cyclase"/>
    <property type="match status" value="2"/>
</dbReference>
<dbReference type="GO" id="GO:0071111">
    <property type="term" value="F:cyclic-guanylate-specific phosphodiesterase activity"/>
    <property type="evidence" value="ECO:0007669"/>
    <property type="project" value="InterPro"/>
</dbReference>
<dbReference type="InterPro" id="IPR043128">
    <property type="entry name" value="Rev_trsase/Diguanyl_cyclase"/>
</dbReference>
<dbReference type="InterPro" id="IPR050706">
    <property type="entry name" value="Cyclic-di-GMP_PDE-like"/>
</dbReference>
<keyword evidence="5" id="KW-1185">Reference proteome</keyword>
<dbReference type="SUPFAM" id="SSF141868">
    <property type="entry name" value="EAL domain-like"/>
    <property type="match status" value="1"/>
</dbReference>
<evidence type="ECO:0000256" key="1">
    <source>
        <dbReference type="SAM" id="Coils"/>
    </source>
</evidence>
<evidence type="ECO:0000259" key="2">
    <source>
        <dbReference type="PROSITE" id="PS50883"/>
    </source>
</evidence>
<sequence>MFEELKLNENVGAPQPDALAQIARKDDFLQQLQEFLAQHKGENWCVAAIDIEHFKLYTELYGSQQAHSLLLSLTALLLEHSKATGSPVGYLGSDDFVLCLPDDKEQQLAIISHLQTCVNDYRQGVTSFLSFGVCPVAEHPDADAQTLCSYAQIASVDPSPAVGGMHRFTPAMLNRLKKQRQLLSELELALKNHEFCFFLQPKCNSMTRAIVGMEALVRWNHPTRGCVPPAEFMPLLESTGLVTQLDQYIWESVCKTLHKWQESGSNLVPVSVNVSVVDIVNLDVPQIFSNLVEKYQLEPKLLLAEITETMLAENASLMENTIQGLHRKGFSVMMDDFGSGYSSLNMLKDTNVDAIKLDMKLIDMNQQNRSKGVQIVESVVDMAHRLNLPIIAEGVETPEQVSMLQAADCLYTQGYYFYKPMPVENAEALLAQPNSEDYWDMRRDLMRRDRRVPISNSEQTALALQAYQIFADNVLELSLLNLSTGEYRVIKRDPRLPGAGSDTEEDFAAYCERMVTNKVIHPDDAEMFTDQTDLETLRSAVFSTQQPEAYRFRKNVSGQFVWITMEFLPCRNCCAQNPWATVVVREDAQADHLSEELDFSYSHDTLTGLLNRSLFETDLRTLQSSEYDSMVCTYIDVVGLHEINNHLGHRSGDAMLCCISNAARKFFASSRIYRIGGDEFVILTPNQPPYSVWVSVDRMRAFLREKEYEISVGIQNTNDLHRLDDAMNQAEAAMRQDKQAYYARNGQERQLRGLNEKLEQTLTEKRDAEHFLRVLAPKYQSVFVVDLKTDRMRGVIVPDYFQKILDASGGSYIAVLQQYRDTLVEPACRESLADLLDYNYIRSKVLTGDIVERTYKKTDGTTFCVKVTPYSKSGTHIDETIWIFSCEDAALTPPPDEISD</sequence>
<gene>
    <name evidence="4" type="ORF">CGS46_05650</name>
</gene>
<dbReference type="Pfam" id="PF00990">
    <property type="entry name" value="GGDEF"/>
    <property type="match status" value="2"/>
</dbReference>
<keyword evidence="1" id="KW-0175">Coiled coil</keyword>
<organism evidence="4 5">
    <name type="scientific">Faecalibacterium langellae</name>
    <dbReference type="NCBI Taxonomy" id="3435293"/>
    <lineage>
        <taxon>Bacteria</taxon>
        <taxon>Bacillati</taxon>
        <taxon>Bacillota</taxon>
        <taxon>Clostridia</taxon>
        <taxon>Eubacteriales</taxon>
        <taxon>Oscillospiraceae</taxon>
        <taxon>Faecalibacterium</taxon>
    </lineage>
</organism>
<feature type="domain" description="GGDEF" evidence="3">
    <location>
        <begin position="42"/>
        <end position="173"/>
    </location>
</feature>
<name>A0A2A6ZCB0_9FIRM</name>
<accession>A0A2A6ZCB0</accession>
<dbReference type="Pfam" id="PF00563">
    <property type="entry name" value="EAL"/>
    <property type="match status" value="1"/>
</dbReference>
<dbReference type="CDD" id="cd01948">
    <property type="entry name" value="EAL"/>
    <property type="match status" value="1"/>
</dbReference>
<proteinExistence type="predicted"/>
<evidence type="ECO:0000259" key="3">
    <source>
        <dbReference type="PROSITE" id="PS50887"/>
    </source>
</evidence>
<dbReference type="Proteomes" id="UP000220752">
    <property type="component" value="Unassembled WGS sequence"/>
</dbReference>
<dbReference type="NCBIfam" id="TIGR00254">
    <property type="entry name" value="GGDEF"/>
    <property type="match status" value="1"/>
</dbReference>
<dbReference type="EMBL" id="NMTQ01000021">
    <property type="protein sequence ID" value="PDX58974.1"/>
    <property type="molecule type" value="Genomic_DNA"/>
</dbReference>
<dbReference type="PANTHER" id="PTHR33121:SF79">
    <property type="entry name" value="CYCLIC DI-GMP PHOSPHODIESTERASE PDED-RELATED"/>
    <property type="match status" value="1"/>
</dbReference>
<dbReference type="PANTHER" id="PTHR33121">
    <property type="entry name" value="CYCLIC DI-GMP PHOSPHODIESTERASE PDEF"/>
    <property type="match status" value="1"/>
</dbReference>
<dbReference type="PROSITE" id="PS50883">
    <property type="entry name" value="EAL"/>
    <property type="match status" value="1"/>
</dbReference>
<dbReference type="SMART" id="SM00052">
    <property type="entry name" value="EAL"/>
    <property type="match status" value="1"/>
</dbReference>
<dbReference type="InterPro" id="IPR029787">
    <property type="entry name" value="Nucleotide_cyclase"/>
</dbReference>
<dbReference type="InterPro" id="IPR001633">
    <property type="entry name" value="EAL_dom"/>
</dbReference>
<feature type="coiled-coil region" evidence="1">
    <location>
        <begin position="720"/>
        <end position="764"/>
    </location>
</feature>
<dbReference type="CDD" id="cd01949">
    <property type="entry name" value="GGDEF"/>
    <property type="match status" value="1"/>
</dbReference>
<comment type="caution">
    <text evidence="4">The sequence shown here is derived from an EMBL/GenBank/DDBJ whole genome shotgun (WGS) entry which is preliminary data.</text>
</comment>
<evidence type="ECO:0000313" key="5">
    <source>
        <dbReference type="Proteomes" id="UP000220752"/>
    </source>
</evidence>
<protein>
    <submittedName>
        <fullName evidence="4">Diguanylate cyclase</fullName>
    </submittedName>
</protein>
<feature type="domain" description="EAL" evidence="2">
    <location>
        <begin position="179"/>
        <end position="434"/>
    </location>
</feature>
<feature type="domain" description="GGDEF" evidence="3">
    <location>
        <begin position="628"/>
        <end position="752"/>
    </location>
</feature>
<dbReference type="Gene3D" id="3.20.20.450">
    <property type="entry name" value="EAL domain"/>
    <property type="match status" value="1"/>
</dbReference>
<dbReference type="InterPro" id="IPR035919">
    <property type="entry name" value="EAL_sf"/>
</dbReference>